<keyword evidence="2" id="KW-1133">Transmembrane helix</keyword>
<keyword evidence="2" id="KW-0812">Transmembrane</keyword>
<keyword evidence="2" id="KW-0472">Membrane</keyword>
<evidence type="ECO:0000256" key="2">
    <source>
        <dbReference type="SAM" id="Phobius"/>
    </source>
</evidence>
<reference evidence="3 4" key="1">
    <citation type="submission" date="2019-07" db="EMBL/GenBank/DDBJ databases">
        <title>Whole genome shotgun sequence of Actinotalea fermentans NBRC 105374.</title>
        <authorList>
            <person name="Hosoyama A."/>
            <person name="Uohara A."/>
            <person name="Ohji S."/>
            <person name="Ichikawa N."/>
        </authorList>
    </citation>
    <scope>NUCLEOTIDE SEQUENCE [LARGE SCALE GENOMIC DNA]</scope>
    <source>
        <strain evidence="3 4">NBRC 105374</strain>
    </source>
</reference>
<dbReference type="AlphaFoldDB" id="A0A511Z2H3"/>
<gene>
    <name evidence="3" type="ORF">AFE02nite_33840</name>
</gene>
<feature type="transmembrane region" description="Helical" evidence="2">
    <location>
        <begin position="67"/>
        <end position="86"/>
    </location>
</feature>
<evidence type="ECO:0000313" key="3">
    <source>
        <dbReference type="EMBL" id="GEN81650.1"/>
    </source>
</evidence>
<comment type="caution">
    <text evidence="3">The sequence shown here is derived from an EMBL/GenBank/DDBJ whole genome shotgun (WGS) entry which is preliminary data.</text>
</comment>
<keyword evidence="4" id="KW-1185">Reference proteome</keyword>
<protein>
    <submittedName>
        <fullName evidence="3">Uncharacterized protein</fullName>
    </submittedName>
</protein>
<evidence type="ECO:0000313" key="4">
    <source>
        <dbReference type="Proteomes" id="UP000321484"/>
    </source>
</evidence>
<proteinExistence type="predicted"/>
<dbReference type="Proteomes" id="UP000321484">
    <property type="component" value="Unassembled WGS sequence"/>
</dbReference>
<feature type="region of interest" description="Disordered" evidence="1">
    <location>
        <begin position="1"/>
        <end position="27"/>
    </location>
</feature>
<accession>A0A511Z2H3</accession>
<feature type="transmembrane region" description="Helical" evidence="2">
    <location>
        <begin position="98"/>
        <end position="117"/>
    </location>
</feature>
<sequence>MTNGLGSRRVSPATPSRPAGPDSPGMQPPRALDVVLAGAVVEAAVLGAGVVWAALDLVRGRSEAPGASIVLAVFLAGVAAALVAAARALRRGARRARGLVVTWQLLQAATGLTLLGVQDAPAALPWAAAGAIGLAVVVVAAALSPASVRFTAERDERDEGADGQ</sequence>
<feature type="transmembrane region" description="Helical" evidence="2">
    <location>
        <begin position="34"/>
        <end position="55"/>
    </location>
</feature>
<organism evidence="3 4">
    <name type="scientific">Actinotalea fermentans</name>
    <dbReference type="NCBI Taxonomy" id="43671"/>
    <lineage>
        <taxon>Bacteria</taxon>
        <taxon>Bacillati</taxon>
        <taxon>Actinomycetota</taxon>
        <taxon>Actinomycetes</taxon>
        <taxon>Micrococcales</taxon>
        <taxon>Cellulomonadaceae</taxon>
        <taxon>Actinotalea</taxon>
    </lineage>
</organism>
<name>A0A511Z2H3_9CELL</name>
<evidence type="ECO:0000256" key="1">
    <source>
        <dbReference type="SAM" id="MobiDB-lite"/>
    </source>
</evidence>
<dbReference type="EMBL" id="BJYK01000015">
    <property type="protein sequence ID" value="GEN81650.1"/>
    <property type="molecule type" value="Genomic_DNA"/>
</dbReference>
<feature type="transmembrane region" description="Helical" evidence="2">
    <location>
        <begin position="123"/>
        <end position="144"/>
    </location>
</feature>